<evidence type="ECO:0000313" key="3">
    <source>
        <dbReference type="EMBL" id="WGH92561.1"/>
    </source>
</evidence>
<dbReference type="Proteomes" id="UP001224674">
    <property type="component" value="Chromosome"/>
</dbReference>
<feature type="transmembrane region" description="Helical" evidence="2">
    <location>
        <begin position="355"/>
        <end position="376"/>
    </location>
</feature>
<protein>
    <submittedName>
        <fullName evidence="3">Uncharacterized protein</fullName>
    </submittedName>
</protein>
<evidence type="ECO:0000256" key="2">
    <source>
        <dbReference type="SAM" id="Phobius"/>
    </source>
</evidence>
<feature type="compositionally biased region" description="Low complexity" evidence="1">
    <location>
        <begin position="412"/>
        <end position="424"/>
    </location>
</feature>
<feature type="compositionally biased region" description="Basic and acidic residues" evidence="1">
    <location>
        <begin position="161"/>
        <end position="177"/>
    </location>
</feature>
<sequence>MAQLDEGNVLGGRYLITGQVLATAEQDVILTGLDQVLNREVMILVASPDHASQVATSARQLATGERSSDVQVLDLGLSDDRTYLISAGETDPQSLLSLVTGHEVYVEPFYTENLGSEIFGESRSYEPQTYDDDDEYYSSLDSDVAASREQQPHRSKFLNRISDRLNDSLNRTDDPSKLVRPGDTPHPNTTSRPAHDTGAGAAAAGVGAGPTRHDDHDDHSGQAGQDTDHGPRHADDESTVPTEPVSHSDSESVQTGPIPVIDDSDDTPEKTGQEPAGQAPAAEAAAASVEASEVPTAKDPAPQNVQQRVAQAMGNSATVGGSASAPQPATSGGGYGDSYAMEYAEERQGGGTGRWIGAVLLLLVLVVAVVLMFTFLGRGGSEPVAEPTSSAQPNEQGEQEPQDGESADEDASPVAPAPSISAISRVVPDSPNLSSQTDDQLPLAVDGDPATSWRSLSFAQSQFGGFARNLALVVELEEDSEITEVNIDQNGGSGGSFQVLVSNTENPADGTAVAEGSFTGPSYTASVSSEDGEPVTGQYVIINFTDLPQAADASADLPYGLNIAEITVN</sequence>
<dbReference type="RefSeq" id="WP_279674596.1">
    <property type="nucleotide sequence ID" value="NZ_CP122566.1"/>
</dbReference>
<evidence type="ECO:0000256" key="1">
    <source>
        <dbReference type="SAM" id="MobiDB-lite"/>
    </source>
</evidence>
<dbReference type="InterPro" id="IPR008979">
    <property type="entry name" value="Galactose-bd-like_sf"/>
</dbReference>
<dbReference type="Gene3D" id="2.60.120.260">
    <property type="entry name" value="Galactose-binding domain-like"/>
    <property type="match status" value="1"/>
</dbReference>
<keyword evidence="2" id="KW-0472">Membrane</keyword>
<feature type="compositionally biased region" description="Polar residues" evidence="1">
    <location>
        <begin position="387"/>
        <end position="396"/>
    </location>
</feature>
<keyword evidence="4" id="KW-1185">Reference proteome</keyword>
<accession>A0AAJ6AM83</accession>
<organism evidence="3 4">
    <name type="scientific">Auritidibacter ignavus</name>
    <dbReference type="NCBI Taxonomy" id="678932"/>
    <lineage>
        <taxon>Bacteria</taxon>
        <taxon>Bacillati</taxon>
        <taxon>Actinomycetota</taxon>
        <taxon>Actinomycetes</taxon>
        <taxon>Micrococcales</taxon>
        <taxon>Micrococcaceae</taxon>
        <taxon>Auritidibacter</taxon>
    </lineage>
</organism>
<feature type="region of interest" description="Disordered" evidence="1">
    <location>
        <begin position="143"/>
        <end position="303"/>
    </location>
</feature>
<keyword evidence="2" id="KW-0812">Transmembrane</keyword>
<feature type="compositionally biased region" description="Acidic residues" evidence="1">
    <location>
        <begin position="397"/>
        <end position="411"/>
    </location>
</feature>
<feature type="compositionally biased region" description="Basic and acidic residues" evidence="1">
    <location>
        <begin position="211"/>
        <end position="236"/>
    </location>
</feature>
<dbReference type="AlphaFoldDB" id="A0AAJ6AM83"/>
<name>A0AAJ6AM83_9MICC</name>
<proteinExistence type="predicted"/>
<feature type="region of interest" description="Disordered" evidence="1">
    <location>
        <begin position="381"/>
        <end position="446"/>
    </location>
</feature>
<feature type="compositionally biased region" description="Polar residues" evidence="1">
    <location>
        <begin position="239"/>
        <end position="255"/>
    </location>
</feature>
<gene>
    <name evidence="3" type="ORF">QDX21_09660</name>
</gene>
<evidence type="ECO:0000313" key="4">
    <source>
        <dbReference type="Proteomes" id="UP001224674"/>
    </source>
</evidence>
<keyword evidence="2" id="KW-1133">Transmembrane helix</keyword>
<feature type="compositionally biased region" description="Low complexity" evidence="1">
    <location>
        <begin position="273"/>
        <end position="297"/>
    </location>
</feature>
<reference evidence="3 4" key="1">
    <citation type="submission" date="2023-03" db="EMBL/GenBank/DDBJ databases">
        <title>Complete genome sequences of several Auritidibacter ignavus strains isolated from ear infections.</title>
        <authorList>
            <person name="Baehr T."/>
            <person name="Baumhoegger A.M."/>
        </authorList>
    </citation>
    <scope>NUCLEOTIDE SEQUENCE [LARGE SCALE GENOMIC DNA]</scope>
    <source>
        <strain evidence="3 4">BABAE-6</strain>
    </source>
</reference>
<dbReference type="SUPFAM" id="SSF49785">
    <property type="entry name" value="Galactose-binding domain-like"/>
    <property type="match status" value="1"/>
</dbReference>
<dbReference type="EMBL" id="CP122566">
    <property type="protein sequence ID" value="WGH92561.1"/>
    <property type="molecule type" value="Genomic_DNA"/>
</dbReference>